<dbReference type="EMBL" id="JAGMVJ010000023">
    <property type="protein sequence ID" value="KAH7072409.1"/>
    <property type="molecule type" value="Genomic_DNA"/>
</dbReference>
<evidence type="ECO:0000313" key="2">
    <source>
        <dbReference type="Proteomes" id="UP000813461"/>
    </source>
</evidence>
<dbReference type="OrthoDB" id="4971611at2759"/>
<gene>
    <name evidence="1" type="ORF">FB567DRAFT_597800</name>
</gene>
<organism evidence="1 2">
    <name type="scientific">Paraphoma chrysanthemicola</name>
    <dbReference type="NCBI Taxonomy" id="798071"/>
    <lineage>
        <taxon>Eukaryota</taxon>
        <taxon>Fungi</taxon>
        <taxon>Dikarya</taxon>
        <taxon>Ascomycota</taxon>
        <taxon>Pezizomycotina</taxon>
        <taxon>Dothideomycetes</taxon>
        <taxon>Pleosporomycetidae</taxon>
        <taxon>Pleosporales</taxon>
        <taxon>Pleosporineae</taxon>
        <taxon>Phaeosphaeriaceae</taxon>
        <taxon>Paraphoma</taxon>
    </lineage>
</organism>
<proteinExistence type="predicted"/>
<protein>
    <recommendedName>
        <fullName evidence="3">SnoaL-like domain-containing protein</fullName>
    </recommendedName>
</protein>
<comment type="caution">
    <text evidence="1">The sequence shown here is derived from an EMBL/GenBank/DDBJ whole genome shotgun (WGS) entry which is preliminary data.</text>
</comment>
<dbReference type="Proteomes" id="UP000813461">
    <property type="component" value="Unassembled WGS sequence"/>
</dbReference>
<keyword evidence="2" id="KW-1185">Reference proteome</keyword>
<name>A0A8K0VSX4_9PLEO</name>
<accession>A0A8K0VSX4</accession>
<evidence type="ECO:0000313" key="1">
    <source>
        <dbReference type="EMBL" id="KAH7072409.1"/>
    </source>
</evidence>
<sequence>MAISVVKHTGPWDESSRQNRALRFFESYVHAVTSDFTLPFPPTRYFGPSCEFKDTTFVTYKGPENIKTWVQGLFGQFEKLEFDNIAVYSLDESESQPGKALKYTVFGDFLGKHWFKGDPEPILAPRALHVTIVESETEEGFDGLQIDEFRLYWNTALLKDERVRRLQAKV</sequence>
<dbReference type="AlphaFoldDB" id="A0A8K0VSX4"/>
<reference evidence="1" key="1">
    <citation type="journal article" date="2021" name="Nat. Commun.">
        <title>Genetic determinants of endophytism in the Arabidopsis root mycobiome.</title>
        <authorList>
            <person name="Mesny F."/>
            <person name="Miyauchi S."/>
            <person name="Thiergart T."/>
            <person name="Pickel B."/>
            <person name="Atanasova L."/>
            <person name="Karlsson M."/>
            <person name="Huettel B."/>
            <person name="Barry K.W."/>
            <person name="Haridas S."/>
            <person name="Chen C."/>
            <person name="Bauer D."/>
            <person name="Andreopoulos W."/>
            <person name="Pangilinan J."/>
            <person name="LaButti K."/>
            <person name="Riley R."/>
            <person name="Lipzen A."/>
            <person name="Clum A."/>
            <person name="Drula E."/>
            <person name="Henrissat B."/>
            <person name="Kohler A."/>
            <person name="Grigoriev I.V."/>
            <person name="Martin F.M."/>
            <person name="Hacquard S."/>
        </authorList>
    </citation>
    <scope>NUCLEOTIDE SEQUENCE</scope>
    <source>
        <strain evidence="1">MPI-SDFR-AT-0120</strain>
    </source>
</reference>
<evidence type="ECO:0008006" key="3">
    <source>
        <dbReference type="Google" id="ProtNLM"/>
    </source>
</evidence>